<dbReference type="RefSeq" id="WP_191970802.1">
    <property type="nucleotide sequence ID" value="NZ_BPQY01000460.1"/>
</dbReference>
<accession>A0A6L3SZ46</accession>
<dbReference type="AlphaFoldDB" id="A0A6L3SZ46"/>
<proteinExistence type="predicted"/>
<evidence type="ECO:0000256" key="1">
    <source>
        <dbReference type="SAM" id="MobiDB-lite"/>
    </source>
</evidence>
<feature type="region of interest" description="Disordered" evidence="1">
    <location>
        <begin position="1"/>
        <end position="25"/>
    </location>
</feature>
<evidence type="ECO:0000259" key="2">
    <source>
        <dbReference type="Pfam" id="PF21722"/>
    </source>
</evidence>
<keyword evidence="4" id="KW-1185">Reference proteome</keyword>
<organism evidence="3 4">
    <name type="scientific">Methylobacterium soli</name>
    <dbReference type="NCBI Taxonomy" id="553447"/>
    <lineage>
        <taxon>Bacteria</taxon>
        <taxon>Pseudomonadati</taxon>
        <taxon>Pseudomonadota</taxon>
        <taxon>Alphaproteobacteria</taxon>
        <taxon>Hyphomicrobiales</taxon>
        <taxon>Methylobacteriaceae</taxon>
        <taxon>Methylobacterium</taxon>
    </lineage>
</organism>
<feature type="domain" description="Glycine-rich" evidence="2">
    <location>
        <begin position="284"/>
        <end position="410"/>
    </location>
</feature>
<dbReference type="EMBL" id="VZZK01000009">
    <property type="protein sequence ID" value="KAB1079403.1"/>
    <property type="molecule type" value="Genomic_DNA"/>
</dbReference>
<sequence>MADFSTIQAVPVPGDDQNRNFGYGSPAGKSGLNGVGIALIEQDEGPTFATITLTNGKKFRVTLPRGVPGLTPRFHAGPTTKLSEGQPPYFTLTPYEDQPNDYLVSLAISDSSDNVIAAAQSASAAEQSAAGAAQAAATVTAAAAGYADFRTKYLGAFTTSPATDNAGNPLAVGALYFNTTSHDMRAWSGLAWQTAYTTVTGAVSSFNGRAGTVVPQTGDYAVADIAGLQVALDAKLAAAAKASTAEAQAGTDDVKYLTSAKTRAAIDRLAKTTRFDNVLILKASQTWTAPFDCRARVTVVGPGASGGVARAGSGIPAAATGGGAGGLAIKSFSATAGQSFTATLGAGGVGVTLAASPTTNSQAGLAGGVSSFTGNGLNVVANSGGPGQASTAGGTVPGATGGTATGGDYNYTGGGSGPATSTSGVAATGGGAVAWFGVAYASGSVNITTGLAATGGAGVGGKSADATATSVFTGGGGAFGPGTAVALNTSNVGGPDIDGISQSQASAASVTYSYGFLTLPVYGSGGGSGYSSGSNVGYLGGSGGGGGAHGVTSLGAASLSPGVGGIFAGSGAGVATGASGSPQGAAGGLGGGSGGVATQWVSTAGAVRSGNGGAGLILIEWSAL</sequence>
<dbReference type="Proteomes" id="UP000474159">
    <property type="component" value="Unassembled WGS sequence"/>
</dbReference>
<gene>
    <name evidence="3" type="ORF">F6X53_11410</name>
</gene>
<evidence type="ECO:0000313" key="4">
    <source>
        <dbReference type="Proteomes" id="UP000474159"/>
    </source>
</evidence>
<name>A0A6L3SZ46_9HYPH</name>
<dbReference type="Pfam" id="PF21722">
    <property type="entry name" value="Gly_rich_2"/>
    <property type="match status" value="1"/>
</dbReference>
<reference evidence="3 4" key="1">
    <citation type="submission" date="2019-09" db="EMBL/GenBank/DDBJ databases">
        <title>YIM 48816 draft genome.</title>
        <authorList>
            <person name="Jiang L."/>
        </authorList>
    </citation>
    <scope>NUCLEOTIDE SEQUENCE [LARGE SCALE GENOMIC DNA]</scope>
    <source>
        <strain evidence="3 4">YIM 48816</strain>
    </source>
</reference>
<evidence type="ECO:0000313" key="3">
    <source>
        <dbReference type="EMBL" id="KAB1079403.1"/>
    </source>
</evidence>
<protein>
    <recommendedName>
        <fullName evidence="2">Glycine-rich domain-containing protein</fullName>
    </recommendedName>
</protein>
<comment type="caution">
    <text evidence="3">The sequence shown here is derived from an EMBL/GenBank/DDBJ whole genome shotgun (WGS) entry which is preliminary data.</text>
</comment>
<dbReference type="InterPro" id="IPR049304">
    <property type="entry name" value="Gly_rich_dom"/>
</dbReference>